<dbReference type="Proteomes" id="UP001163823">
    <property type="component" value="Chromosome 6"/>
</dbReference>
<dbReference type="AlphaFoldDB" id="A0AAD7PR80"/>
<evidence type="ECO:0000256" key="6">
    <source>
        <dbReference type="PROSITE-ProRule" id="PRU00331"/>
    </source>
</evidence>
<name>A0AAD7PR80_QUISA</name>
<accession>A0AAD7PR80</accession>
<protein>
    <recommendedName>
        <fullName evidence="2">ubiquitinyl hydrolase 1</fullName>
        <ecNumber evidence="2">3.4.19.12</ecNumber>
    </recommendedName>
</protein>
<dbReference type="Pfam" id="PF02099">
    <property type="entry name" value="Josephin"/>
    <property type="match status" value="1"/>
</dbReference>
<dbReference type="GO" id="GO:0016579">
    <property type="term" value="P:protein deubiquitination"/>
    <property type="evidence" value="ECO:0007669"/>
    <property type="project" value="InterPro"/>
</dbReference>
<dbReference type="GO" id="GO:0004843">
    <property type="term" value="F:cysteine-type deubiquitinase activity"/>
    <property type="evidence" value="ECO:0007669"/>
    <property type="project" value="UniProtKB-EC"/>
</dbReference>
<keyword evidence="4" id="KW-0833">Ubl conjugation pathway</keyword>
<feature type="domain" description="Josephin" evidence="7">
    <location>
        <begin position="22"/>
        <end position="175"/>
    </location>
</feature>
<evidence type="ECO:0000256" key="2">
    <source>
        <dbReference type="ARBA" id="ARBA00012759"/>
    </source>
</evidence>
<dbReference type="PANTHER" id="PTHR13291">
    <property type="entry name" value="JOSEPHIN 1, 2"/>
    <property type="match status" value="1"/>
</dbReference>
<dbReference type="InterPro" id="IPR006155">
    <property type="entry name" value="Josephin"/>
</dbReference>
<comment type="catalytic activity">
    <reaction evidence="1">
        <text>Thiol-dependent hydrolysis of ester, thioester, amide, peptide and isopeptide bonds formed by the C-terminal Gly of ubiquitin (a 76-residue protein attached to proteins as an intracellular targeting signal).</text>
        <dbReference type="EC" id="3.4.19.12"/>
    </reaction>
</comment>
<evidence type="ECO:0000256" key="3">
    <source>
        <dbReference type="ARBA" id="ARBA00022670"/>
    </source>
</evidence>
<dbReference type="EC" id="3.4.19.12" evidence="2"/>
<gene>
    <name evidence="8" type="ORF">O6P43_014002</name>
</gene>
<evidence type="ECO:0000259" key="7">
    <source>
        <dbReference type="PROSITE" id="PS50957"/>
    </source>
</evidence>
<sequence length="175" mass="20194">MNIFALSLWEDPKQKWTMLLENSRIYRERQRLQCCLLYSHNILFQQKNSFTRARLNAICEKLVLDEPNNENWTPLALLFNPQHNALTGNCDINVLIVALEENGKEVVWHDRRNGSSSIDLDAPEDTLMGIVLKIYVRSDLDAPQSFKDTDEVRAFLDYIIGLGGEVLLVMNQKQS</sequence>
<keyword evidence="3" id="KW-0645">Protease</keyword>
<keyword evidence="5" id="KW-0378">Hydrolase</keyword>
<dbReference type="InterPro" id="IPR040053">
    <property type="entry name" value="JOSD1/2"/>
</dbReference>
<dbReference type="SMART" id="SM01246">
    <property type="entry name" value="Josephin"/>
    <property type="match status" value="1"/>
</dbReference>
<dbReference type="KEGG" id="qsa:O6P43_014002"/>
<evidence type="ECO:0000256" key="5">
    <source>
        <dbReference type="ARBA" id="ARBA00022801"/>
    </source>
</evidence>
<keyword evidence="9" id="KW-1185">Reference proteome</keyword>
<comment type="caution">
    <text evidence="6">Lacks conserved residue(s) required for the propagation of feature annotation.</text>
</comment>
<evidence type="ECO:0000256" key="1">
    <source>
        <dbReference type="ARBA" id="ARBA00000707"/>
    </source>
</evidence>
<comment type="caution">
    <text evidence="8">The sequence shown here is derived from an EMBL/GenBank/DDBJ whole genome shotgun (WGS) entry which is preliminary data.</text>
</comment>
<proteinExistence type="predicted"/>
<evidence type="ECO:0000313" key="9">
    <source>
        <dbReference type="Proteomes" id="UP001163823"/>
    </source>
</evidence>
<dbReference type="PROSITE" id="PS50957">
    <property type="entry name" value="JOSEPHIN"/>
    <property type="match status" value="1"/>
</dbReference>
<dbReference type="PANTHER" id="PTHR13291:SF0">
    <property type="entry name" value="JOSEPHIN-LIKE PROTEIN"/>
    <property type="match status" value="1"/>
</dbReference>
<evidence type="ECO:0000313" key="8">
    <source>
        <dbReference type="EMBL" id="KAJ7964139.1"/>
    </source>
</evidence>
<evidence type="ECO:0000256" key="4">
    <source>
        <dbReference type="ARBA" id="ARBA00022786"/>
    </source>
</evidence>
<dbReference type="EMBL" id="JARAOO010000006">
    <property type="protein sequence ID" value="KAJ7964139.1"/>
    <property type="molecule type" value="Genomic_DNA"/>
</dbReference>
<organism evidence="8 9">
    <name type="scientific">Quillaja saponaria</name>
    <name type="common">Soap bark tree</name>
    <dbReference type="NCBI Taxonomy" id="32244"/>
    <lineage>
        <taxon>Eukaryota</taxon>
        <taxon>Viridiplantae</taxon>
        <taxon>Streptophyta</taxon>
        <taxon>Embryophyta</taxon>
        <taxon>Tracheophyta</taxon>
        <taxon>Spermatophyta</taxon>
        <taxon>Magnoliopsida</taxon>
        <taxon>eudicotyledons</taxon>
        <taxon>Gunneridae</taxon>
        <taxon>Pentapetalae</taxon>
        <taxon>rosids</taxon>
        <taxon>fabids</taxon>
        <taxon>Fabales</taxon>
        <taxon>Quillajaceae</taxon>
        <taxon>Quillaja</taxon>
    </lineage>
</organism>
<reference evidence="8" key="1">
    <citation type="journal article" date="2023" name="Science">
        <title>Elucidation of the pathway for biosynthesis of saponin adjuvants from the soapbark tree.</title>
        <authorList>
            <person name="Reed J."/>
            <person name="Orme A."/>
            <person name="El-Demerdash A."/>
            <person name="Owen C."/>
            <person name="Martin L.B.B."/>
            <person name="Misra R.C."/>
            <person name="Kikuchi S."/>
            <person name="Rejzek M."/>
            <person name="Martin A.C."/>
            <person name="Harkess A."/>
            <person name="Leebens-Mack J."/>
            <person name="Louveau T."/>
            <person name="Stephenson M.J."/>
            <person name="Osbourn A."/>
        </authorList>
    </citation>
    <scope>NUCLEOTIDE SEQUENCE</scope>
    <source>
        <strain evidence="8">S10</strain>
    </source>
</reference>
<dbReference type="GO" id="GO:0006508">
    <property type="term" value="P:proteolysis"/>
    <property type="evidence" value="ECO:0007669"/>
    <property type="project" value="UniProtKB-KW"/>
</dbReference>